<dbReference type="OrthoDB" id="178899at2"/>
<evidence type="ECO:0000313" key="3">
    <source>
        <dbReference type="EMBL" id="RMI06610.1"/>
    </source>
</evidence>
<keyword evidence="4" id="KW-1185">Reference proteome</keyword>
<evidence type="ECO:0000256" key="1">
    <source>
        <dbReference type="ARBA" id="ARBA00023002"/>
    </source>
</evidence>
<evidence type="ECO:0000256" key="2">
    <source>
        <dbReference type="SAM" id="MobiDB-lite"/>
    </source>
</evidence>
<protein>
    <submittedName>
        <fullName evidence="3">Pyridine nucleotide-disulfide oxidoreductase</fullName>
    </submittedName>
</protein>
<dbReference type="PANTHER" id="PTHR43539:SF78">
    <property type="entry name" value="FLAVIN-CONTAINING MONOOXYGENASE"/>
    <property type="match status" value="1"/>
</dbReference>
<dbReference type="Proteomes" id="UP000269289">
    <property type="component" value="Unassembled WGS sequence"/>
</dbReference>
<keyword evidence="1" id="KW-0560">Oxidoreductase</keyword>
<dbReference type="PANTHER" id="PTHR43539">
    <property type="entry name" value="FLAVIN-BINDING MONOOXYGENASE-LIKE PROTEIN (AFU_ORTHOLOGUE AFUA_4G09220)"/>
    <property type="match status" value="1"/>
</dbReference>
<dbReference type="GO" id="GO:0004497">
    <property type="term" value="F:monooxygenase activity"/>
    <property type="evidence" value="ECO:0007669"/>
    <property type="project" value="TreeGrafter"/>
</dbReference>
<sequence length="349" mass="37060">MRTVNGVYELPGRALPQFAPDEPAADALPRYFAAYEDDLGLAVRRPVRVRRVRDLGGPDGLLAVDTDETVTRVLPTQRALPEDDGLGGGAGTTRPLPAAPDPAPVARTWHTRALVNATGTWTKPFWPVYPGAADFRGTQLHTHDFGRPEDFAGRRVLVVGGGISAVQHLLAIHPHAAGTTWVTRRPPDWRDAAFTPELGRDAVARVDERTRAGLPPQSIVAATGLPVTDAYRAGIADGVLLARPPFARLVADGAVWDARAAADPPEGWVPGPEHVAADVVLWATGFRAALDHLRPLGLRDPGGGIVMDGTRVVADPRVHLVGYGPSASTVGANRAGRAAVRQVRRLLGV</sequence>
<dbReference type="GO" id="GO:0050660">
    <property type="term" value="F:flavin adenine dinucleotide binding"/>
    <property type="evidence" value="ECO:0007669"/>
    <property type="project" value="TreeGrafter"/>
</dbReference>
<reference evidence="3 4" key="1">
    <citation type="submission" date="2018-10" db="EMBL/GenBank/DDBJ databases">
        <title>Isolation, diversity and antifungal activity of actinobacteria from wheat.</title>
        <authorList>
            <person name="Han C."/>
        </authorList>
    </citation>
    <scope>NUCLEOTIDE SEQUENCE [LARGE SCALE GENOMIC DNA]</scope>
    <source>
        <strain evidence="3 4">NEAU-YY56</strain>
    </source>
</reference>
<dbReference type="Gene3D" id="3.50.50.60">
    <property type="entry name" value="FAD/NAD(P)-binding domain"/>
    <property type="match status" value="2"/>
</dbReference>
<proteinExistence type="predicted"/>
<feature type="region of interest" description="Disordered" evidence="2">
    <location>
        <begin position="77"/>
        <end position="102"/>
    </location>
</feature>
<dbReference type="InterPro" id="IPR050982">
    <property type="entry name" value="Auxin_biosynth/cation_transpt"/>
</dbReference>
<evidence type="ECO:0000313" key="4">
    <source>
        <dbReference type="Proteomes" id="UP000269289"/>
    </source>
</evidence>
<dbReference type="AlphaFoldDB" id="A0A3M2J3Y1"/>
<comment type="caution">
    <text evidence="3">The sequence shown here is derived from an EMBL/GenBank/DDBJ whole genome shotgun (WGS) entry which is preliminary data.</text>
</comment>
<dbReference type="EMBL" id="RFFI01000103">
    <property type="protein sequence ID" value="RMI06610.1"/>
    <property type="molecule type" value="Genomic_DNA"/>
</dbReference>
<dbReference type="InterPro" id="IPR036188">
    <property type="entry name" value="FAD/NAD-bd_sf"/>
</dbReference>
<dbReference type="Pfam" id="PF13738">
    <property type="entry name" value="Pyr_redox_3"/>
    <property type="match status" value="1"/>
</dbReference>
<gene>
    <name evidence="3" type="ORF">EBM89_15935</name>
</gene>
<name>A0A3M2J3Y1_9CELL</name>
<accession>A0A3M2J3Y1</accession>
<dbReference type="SUPFAM" id="SSF51905">
    <property type="entry name" value="FAD/NAD(P)-binding domain"/>
    <property type="match status" value="1"/>
</dbReference>
<organism evidence="3 4">
    <name type="scientific">Cellulomonas triticagri</name>
    <dbReference type="NCBI Taxonomy" id="2483352"/>
    <lineage>
        <taxon>Bacteria</taxon>
        <taxon>Bacillati</taxon>
        <taxon>Actinomycetota</taxon>
        <taxon>Actinomycetes</taxon>
        <taxon>Micrococcales</taxon>
        <taxon>Cellulomonadaceae</taxon>
        <taxon>Cellulomonas</taxon>
    </lineage>
</organism>